<sequence>MSETSSDFDFHHLVTIHYPSLRDLHSSTEELALATPINCTSRYDPILPLVADTAVGHNAGRMNSAETSFYSVTPAVSSPSTRRASDDLAADERLLYDMQRAISGDGGTELFVVTFDVPRPAKFEGHEHADNEYAGSRPGERRGDGELASPESNNREAKIRINRQTRLPPVKQESGDYLAEIGSGEYTMTTLAFDAMESDALWLENMRDLVHGRSDRAVRHVALQLERQARENPPVAWKATRKPFYSCRQRLYSDEALRNQIRFSAKGKTYIHDDRYDEWENHTRSMADLDEHLAENNRTWITIHRDVALSIWDDIVTHDLLETPASTPYHLQPARSNHYAFLRSSIETSLNTRNGLHYPTSTAYESLLAEFRDRLSREYVRTGETLGSTGRQRRETMQEPGGVGIVNGPGGFWEYGLAPGFMEFAKRTLSRMLQFLSLRERDLAEQQKDLAEQQRNAAAQKVNPEEQTKDPAESKMDPAE</sequence>
<feature type="region of interest" description="Disordered" evidence="1">
    <location>
        <begin position="123"/>
        <end position="155"/>
    </location>
</feature>
<protein>
    <submittedName>
        <fullName evidence="2">Uncharacterized protein</fullName>
    </submittedName>
</protein>
<proteinExistence type="predicted"/>
<dbReference type="Proteomes" id="UP000310066">
    <property type="component" value="Unassembled WGS sequence"/>
</dbReference>
<organism evidence="2 3">
    <name type="scientific">Friedmanniomyces endolithicus</name>
    <dbReference type="NCBI Taxonomy" id="329885"/>
    <lineage>
        <taxon>Eukaryota</taxon>
        <taxon>Fungi</taxon>
        <taxon>Dikarya</taxon>
        <taxon>Ascomycota</taxon>
        <taxon>Pezizomycotina</taxon>
        <taxon>Dothideomycetes</taxon>
        <taxon>Dothideomycetidae</taxon>
        <taxon>Mycosphaerellales</taxon>
        <taxon>Teratosphaeriaceae</taxon>
        <taxon>Friedmanniomyces</taxon>
    </lineage>
</organism>
<evidence type="ECO:0000313" key="2">
    <source>
        <dbReference type="EMBL" id="TKA39948.1"/>
    </source>
</evidence>
<dbReference type="OrthoDB" id="3824970at2759"/>
<name>A0A4U0UV53_9PEZI</name>
<evidence type="ECO:0000256" key="1">
    <source>
        <dbReference type="SAM" id="MobiDB-lite"/>
    </source>
</evidence>
<comment type="caution">
    <text evidence="2">The sequence shown here is derived from an EMBL/GenBank/DDBJ whole genome shotgun (WGS) entry which is preliminary data.</text>
</comment>
<dbReference type="AlphaFoldDB" id="A0A4U0UV53"/>
<dbReference type="EMBL" id="NAJP01000036">
    <property type="protein sequence ID" value="TKA39948.1"/>
    <property type="molecule type" value="Genomic_DNA"/>
</dbReference>
<feature type="compositionally biased region" description="Basic and acidic residues" evidence="1">
    <location>
        <begin position="463"/>
        <end position="480"/>
    </location>
</feature>
<accession>A0A4U0UV53</accession>
<gene>
    <name evidence="2" type="ORF">B0A54_10299</name>
</gene>
<evidence type="ECO:0000313" key="3">
    <source>
        <dbReference type="Proteomes" id="UP000310066"/>
    </source>
</evidence>
<reference evidence="2 3" key="1">
    <citation type="submission" date="2017-03" db="EMBL/GenBank/DDBJ databases">
        <title>Genomes of endolithic fungi from Antarctica.</title>
        <authorList>
            <person name="Coleine C."/>
            <person name="Masonjones S."/>
            <person name="Stajich J.E."/>
        </authorList>
    </citation>
    <scope>NUCLEOTIDE SEQUENCE [LARGE SCALE GENOMIC DNA]</scope>
    <source>
        <strain evidence="2 3">CCFEE 5311</strain>
    </source>
</reference>
<feature type="region of interest" description="Disordered" evidence="1">
    <location>
        <begin position="446"/>
        <end position="480"/>
    </location>
</feature>